<dbReference type="EMBL" id="BJTZ01000024">
    <property type="protein sequence ID" value="GEK15061.1"/>
    <property type="molecule type" value="Genomic_DNA"/>
</dbReference>
<evidence type="ECO:0000256" key="5">
    <source>
        <dbReference type="ARBA" id="ARBA00023136"/>
    </source>
</evidence>
<feature type="transmembrane region" description="Helical" evidence="6">
    <location>
        <begin position="142"/>
        <end position="164"/>
    </location>
</feature>
<gene>
    <name evidence="7" type="ORF">AFI02nite_30970</name>
</gene>
<evidence type="ECO:0000256" key="4">
    <source>
        <dbReference type="ARBA" id="ARBA00022989"/>
    </source>
</evidence>
<dbReference type="InterPro" id="IPR050833">
    <property type="entry name" value="Poly_Biosynth_Transport"/>
</dbReference>
<dbReference type="PANTHER" id="PTHR30250">
    <property type="entry name" value="PST FAMILY PREDICTED COLANIC ACID TRANSPORTER"/>
    <property type="match status" value="1"/>
</dbReference>
<evidence type="ECO:0000313" key="7">
    <source>
        <dbReference type="EMBL" id="GEK15061.1"/>
    </source>
</evidence>
<protein>
    <recommendedName>
        <fullName evidence="9">Oligosaccharide flippase family protein</fullName>
    </recommendedName>
</protein>
<evidence type="ECO:0008006" key="9">
    <source>
        <dbReference type="Google" id="ProtNLM"/>
    </source>
</evidence>
<dbReference type="AlphaFoldDB" id="A0A510UNN0"/>
<accession>A0A510UNN0</accession>
<feature type="transmembrane region" description="Helical" evidence="6">
    <location>
        <begin position="118"/>
        <end position="136"/>
    </location>
</feature>
<keyword evidence="2" id="KW-1003">Cell membrane</keyword>
<feature type="transmembrane region" description="Helical" evidence="6">
    <location>
        <begin position="350"/>
        <end position="370"/>
    </location>
</feature>
<evidence type="ECO:0000256" key="6">
    <source>
        <dbReference type="SAM" id="Phobius"/>
    </source>
</evidence>
<organism evidence="7 8">
    <name type="scientific">Aliivibrio fischeri</name>
    <name type="common">Vibrio fischeri</name>
    <dbReference type="NCBI Taxonomy" id="668"/>
    <lineage>
        <taxon>Bacteria</taxon>
        <taxon>Pseudomonadati</taxon>
        <taxon>Pseudomonadota</taxon>
        <taxon>Gammaproteobacteria</taxon>
        <taxon>Vibrionales</taxon>
        <taxon>Vibrionaceae</taxon>
        <taxon>Aliivibrio</taxon>
    </lineage>
</organism>
<dbReference type="GO" id="GO:0005886">
    <property type="term" value="C:plasma membrane"/>
    <property type="evidence" value="ECO:0007669"/>
    <property type="project" value="UniProtKB-SubCell"/>
</dbReference>
<keyword evidence="3 6" id="KW-0812">Transmembrane</keyword>
<keyword evidence="5 6" id="KW-0472">Membrane</keyword>
<feature type="transmembrane region" description="Helical" evidence="6">
    <location>
        <begin position="86"/>
        <end position="106"/>
    </location>
</feature>
<evidence type="ECO:0000256" key="1">
    <source>
        <dbReference type="ARBA" id="ARBA00004651"/>
    </source>
</evidence>
<proteinExistence type="predicted"/>
<feature type="transmembrane region" description="Helical" evidence="6">
    <location>
        <begin position="55"/>
        <end position="80"/>
    </location>
</feature>
<dbReference type="PANTHER" id="PTHR30250:SF11">
    <property type="entry name" value="O-ANTIGEN TRANSPORTER-RELATED"/>
    <property type="match status" value="1"/>
</dbReference>
<sequence length="378" mass="43290">MVLNISLVAILGVEDYGAFSYLEYITIACFSLSNLGLTSIFTKESQNKDNSIEKIITNFFVIKFITLIILIFISHGYLLMTEDIKIVTLNAIYTFVLSCLLDWVFISYDQIKKLAKYYIVYFFTLLILLSFCIIYFEDVSVLHVRTVQILSLGFALILSSSWIFGNIHKKNFDFQFIKTLLPRGINMMLSQVIQNGVIICVTTLIKSNYGLLSLGNFSLVMRIVNMVLSLRNMLIAPLTKYIINSGINEYLTVRRYLFVASLFFSGIIYMLIVFIEFNAFNGYLFDVANKYSDIIDIVIIILPIPTMVLLTLIDGVIINMYNKQQIYLNSVVTSLFLFVVVSLASSTLLMTVFSFVLFEVTYLTINRIYINRVLLVDK</sequence>
<feature type="transmembrane region" description="Helical" evidence="6">
    <location>
        <begin position="21"/>
        <end position="43"/>
    </location>
</feature>
<keyword evidence="4 6" id="KW-1133">Transmembrane helix</keyword>
<dbReference type="Proteomes" id="UP000321787">
    <property type="component" value="Unassembled WGS sequence"/>
</dbReference>
<feature type="transmembrane region" description="Helical" evidence="6">
    <location>
        <begin position="326"/>
        <end position="344"/>
    </location>
</feature>
<comment type="subcellular location">
    <subcellularLocation>
        <location evidence="1">Cell membrane</location>
        <topology evidence="1">Multi-pass membrane protein</topology>
    </subcellularLocation>
</comment>
<evidence type="ECO:0000256" key="3">
    <source>
        <dbReference type="ARBA" id="ARBA00022692"/>
    </source>
</evidence>
<reference evidence="7 8" key="1">
    <citation type="submission" date="2019-07" db="EMBL/GenBank/DDBJ databases">
        <title>Whole genome shotgun sequence of Aliivibrio fischeri NBRC 101058.</title>
        <authorList>
            <person name="Hosoyama A."/>
            <person name="Uohara A."/>
            <person name="Ohji S."/>
            <person name="Ichikawa N."/>
        </authorList>
    </citation>
    <scope>NUCLEOTIDE SEQUENCE [LARGE SCALE GENOMIC DNA]</scope>
    <source>
        <strain evidence="7 8">NBRC 101058</strain>
    </source>
</reference>
<evidence type="ECO:0000313" key="8">
    <source>
        <dbReference type="Proteomes" id="UP000321787"/>
    </source>
</evidence>
<comment type="caution">
    <text evidence="7">The sequence shown here is derived from an EMBL/GenBank/DDBJ whole genome shotgun (WGS) entry which is preliminary data.</text>
</comment>
<name>A0A510UNN0_ALIFS</name>
<feature type="transmembrane region" description="Helical" evidence="6">
    <location>
        <begin position="297"/>
        <end position="319"/>
    </location>
</feature>
<evidence type="ECO:0000256" key="2">
    <source>
        <dbReference type="ARBA" id="ARBA00022475"/>
    </source>
</evidence>
<feature type="transmembrane region" description="Helical" evidence="6">
    <location>
        <begin position="256"/>
        <end position="277"/>
    </location>
</feature>